<evidence type="ECO:0000256" key="1">
    <source>
        <dbReference type="SAM" id="MobiDB-lite"/>
    </source>
</evidence>
<keyword evidence="2" id="KW-1133">Transmembrane helix</keyword>
<keyword evidence="2" id="KW-0812">Transmembrane</keyword>
<feature type="transmembrane region" description="Helical" evidence="2">
    <location>
        <begin position="76"/>
        <end position="96"/>
    </location>
</feature>
<name>A0A9N7N9U9_STRHE</name>
<dbReference type="Proteomes" id="UP001153555">
    <property type="component" value="Unassembled WGS sequence"/>
</dbReference>
<organism evidence="3 4">
    <name type="scientific">Striga hermonthica</name>
    <name type="common">Purple witchweed</name>
    <name type="synonym">Buchnera hermonthica</name>
    <dbReference type="NCBI Taxonomy" id="68872"/>
    <lineage>
        <taxon>Eukaryota</taxon>
        <taxon>Viridiplantae</taxon>
        <taxon>Streptophyta</taxon>
        <taxon>Embryophyta</taxon>
        <taxon>Tracheophyta</taxon>
        <taxon>Spermatophyta</taxon>
        <taxon>Magnoliopsida</taxon>
        <taxon>eudicotyledons</taxon>
        <taxon>Gunneridae</taxon>
        <taxon>Pentapetalae</taxon>
        <taxon>asterids</taxon>
        <taxon>lamiids</taxon>
        <taxon>Lamiales</taxon>
        <taxon>Orobanchaceae</taxon>
        <taxon>Buchnereae</taxon>
        <taxon>Striga</taxon>
    </lineage>
</organism>
<dbReference type="AlphaFoldDB" id="A0A9N7N9U9"/>
<evidence type="ECO:0000313" key="4">
    <source>
        <dbReference type="Proteomes" id="UP001153555"/>
    </source>
</evidence>
<proteinExistence type="predicted"/>
<dbReference type="OrthoDB" id="10504531at2759"/>
<accession>A0A9N7N9U9</accession>
<dbReference type="PANTHER" id="PTHR37741:SF1">
    <property type="entry name" value="TRANSMEMBRANE PROTEIN"/>
    <property type="match status" value="1"/>
</dbReference>
<comment type="caution">
    <text evidence="3">The sequence shown here is derived from an EMBL/GenBank/DDBJ whole genome shotgun (WGS) entry which is preliminary data.</text>
</comment>
<evidence type="ECO:0000313" key="3">
    <source>
        <dbReference type="EMBL" id="CAA0825232.1"/>
    </source>
</evidence>
<feature type="region of interest" description="Disordered" evidence="1">
    <location>
        <begin position="1"/>
        <end position="71"/>
    </location>
</feature>
<dbReference type="EMBL" id="CACSLK010026072">
    <property type="protein sequence ID" value="CAA0825232.1"/>
    <property type="molecule type" value="Genomic_DNA"/>
</dbReference>
<feature type="compositionally biased region" description="Basic and acidic residues" evidence="1">
    <location>
        <begin position="53"/>
        <end position="66"/>
    </location>
</feature>
<evidence type="ECO:0000256" key="2">
    <source>
        <dbReference type="SAM" id="Phobius"/>
    </source>
</evidence>
<dbReference type="PANTHER" id="PTHR37741">
    <property type="entry name" value="TRANSMEMBRANE PROTEIN"/>
    <property type="match status" value="1"/>
</dbReference>
<keyword evidence="2" id="KW-0472">Membrane</keyword>
<protein>
    <submittedName>
        <fullName evidence="3">Uncharacterized protein</fullName>
    </submittedName>
</protein>
<reference evidence="3" key="1">
    <citation type="submission" date="2019-12" db="EMBL/GenBank/DDBJ databases">
        <authorList>
            <person name="Scholes J."/>
        </authorList>
    </citation>
    <scope>NUCLEOTIDE SEQUENCE</scope>
</reference>
<gene>
    <name evidence="3" type="ORF">SHERM_22016</name>
</gene>
<sequence>MASAEAKVESPSTDIDSFTYPDDVLVDGDTSGPGPVGPDTSQPDPDYVTSKQLQDKDEEGKKECGKKGGQNLKSTLMISGAVVAVIGAIFAIAMKIKEA</sequence>
<keyword evidence="4" id="KW-1185">Reference proteome</keyword>